<dbReference type="AlphaFoldDB" id="A0A0L8HGM8"/>
<reference evidence="2" key="1">
    <citation type="submission" date="2015-07" db="EMBL/GenBank/DDBJ databases">
        <title>MeaNS - Measles Nucleotide Surveillance Program.</title>
        <authorList>
            <person name="Tran T."/>
            <person name="Druce J."/>
        </authorList>
    </citation>
    <scope>NUCLEOTIDE SEQUENCE</scope>
    <source>
        <strain evidence="2">UCB-OBI-ISO-001</strain>
        <tissue evidence="2">Gonad</tissue>
    </source>
</reference>
<name>A0A0L8HGM8_OCTBM</name>
<evidence type="ECO:0000256" key="1">
    <source>
        <dbReference type="SAM" id="MobiDB-lite"/>
    </source>
</evidence>
<evidence type="ECO:0000313" key="2">
    <source>
        <dbReference type="EMBL" id="KOF88264.1"/>
    </source>
</evidence>
<gene>
    <name evidence="2" type="ORF">OCBIM_22015117mg</name>
</gene>
<feature type="compositionally biased region" description="Polar residues" evidence="1">
    <location>
        <begin position="11"/>
        <end position="21"/>
    </location>
</feature>
<dbReference type="EMBL" id="KQ418196">
    <property type="protein sequence ID" value="KOF88264.1"/>
    <property type="molecule type" value="Genomic_DNA"/>
</dbReference>
<proteinExistence type="predicted"/>
<feature type="region of interest" description="Disordered" evidence="1">
    <location>
        <begin position="1"/>
        <end position="26"/>
    </location>
</feature>
<organism evidence="2">
    <name type="scientific">Octopus bimaculoides</name>
    <name type="common">California two-spotted octopus</name>
    <dbReference type="NCBI Taxonomy" id="37653"/>
    <lineage>
        <taxon>Eukaryota</taxon>
        <taxon>Metazoa</taxon>
        <taxon>Spiralia</taxon>
        <taxon>Lophotrochozoa</taxon>
        <taxon>Mollusca</taxon>
        <taxon>Cephalopoda</taxon>
        <taxon>Coleoidea</taxon>
        <taxon>Octopodiformes</taxon>
        <taxon>Octopoda</taxon>
        <taxon>Incirrata</taxon>
        <taxon>Octopodidae</taxon>
        <taxon>Octopus</taxon>
    </lineage>
</organism>
<sequence>MRKTSGKFLISSAQDSKSISTSREKKSVSAGLTQLEGIDLWQFKLNLKNTNLASLRKPRKDTDAASPHITL</sequence>
<protein>
    <submittedName>
        <fullName evidence="2">Uncharacterized protein</fullName>
    </submittedName>
</protein>
<accession>A0A0L8HGM8</accession>